<reference evidence="8" key="1">
    <citation type="submission" date="2020-10" db="EMBL/GenBank/DDBJ databases">
        <title>Taxonomic study of unclassified bacteria belonging to the class Ktedonobacteria.</title>
        <authorList>
            <person name="Yabe S."/>
            <person name="Wang C.M."/>
            <person name="Zheng Y."/>
            <person name="Sakai Y."/>
            <person name="Cavaletti L."/>
            <person name="Monciardini P."/>
            <person name="Donadio S."/>
        </authorList>
    </citation>
    <scope>NUCLEOTIDE SEQUENCE</scope>
    <source>
        <strain evidence="8">ID150040</strain>
    </source>
</reference>
<keyword evidence="4" id="KW-0418">Kinase</keyword>
<keyword evidence="3" id="KW-0547">Nucleotide-binding</keyword>
<dbReference type="Gene3D" id="3.40.1190.20">
    <property type="match status" value="1"/>
</dbReference>
<gene>
    <name evidence="8" type="ORF">KSF_068100</name>
</gene>
<dbReference type="PROSITE" id="PS00583">
    <property type="entry name" value="PFKB_KINASES_1"/>
    <property type="match status" value="1"/>
</dbReference>
<dbReference type="NCBIfam" id="TIGR03168">
    <property type="entry name" value="1-PFK"/>
    <property type="match status" value="1"/>
</dbReference>
<evidence type="ECO:0000256" key="2">
    <source>
        <dbReference type="ARBA" id="ARBA00022679"/>
    </source>
</evidence>
<dbReference type="GO" id="GO:0005829">
    <property type="term" value="C:cytosol"/>
    <property type="evidence" value="ECO:0007669"/>
    <property type="project" value="TreeGrafter"/>
</dbReference>
<accession>A0A8J3IU18</accession>
<dbReference type="AlphaFoldDB" id="A0A8J3IU18"/>
<dbReference type="Proteomes" id="UP000597444">
    <property type="component" value="Unassembled WGS sequence"/>
</dbReference>
<dbReference type="PANTHER" id="PTHR46566">
    <property type="entry name" value="1-PHOSPHOFRUCTOKINASE-RELATED"/>
    <property type="match status" value="1"/>
</dbReference>
<comment type="caution">
    <text evidence="8">The sequence shown here is derived from an EMBL/GenBank/DDBJ whole genome shotgun (WGS) entry which is preliminary data.</text>
</comment>
<sequence>MIVTIVPNPALDKTVVLPDFTTGKIYRADVLTLAGGKGFNFARALHTLGQQCLLIGPVGGHAGRRLLELAAQDDLPCDCLPVEAELRTCLTIVDPRSSQPPTEIYEQGAPLQSGAWDLLIAKAVSHFAEANFLAVCGSFLPGTPEDGLYRLVQQAKQAGVPVLLDTHGPQLRGVLESGPALLKVNQFEAGELVGRDIATVAQALEAAVELQQHGVQEIVITLGKEGAVGLTADGQRFGWAAPEVPVVCPTGSGDSLFAGIVAGLAQGQRLPEAVRQGVAAGAANTLQLGAGRLDCQQMKALWQEVRALPVDAQG</sequence>
<dbReference type="InterPro" id="IPR017583">
    <property type="entry name" value="Tagatose/fructose_Pkinase"/>
</dbReference>
<evidence type="ECO:0000313" key="9">
    <source>
        <dbReference type="Proteomes" id="UP000597444"/>
    </source>
</evidence>
<proteinExistence type="inferred from homology"/>
<evidence type="ECO:0000256" key="6">
    <source>
        <dbReference type="PIRNR" id="PIRNR000535"/>
    </source>
</evidence>
<dbReference type="PIRSF" id="PIRSF000535">
    <property type="entry name" value="1PFK/6PFK/LacC"/>
    <property type="match status" value="1"/>
</dbReference>
<evidence type="ECO:0000256" key="4">
    <source>
        <dbReference type="ARBA" id="ARBA00022777"/>
    </source>
</evidence>
<dbReference type="PANTHER" id="PTHR46566:SF5">
    <property type="entry name" value="1-PHOSPHOFRUCTOKINASE"/>
    <property type="match status" value="1"/>
</dbReference>
<dbReference type="InterPro" id="IPR011611">
    <property type="entry name" value="PfkB_dom"/>
</dbReference>
<evidence type="ECO:0000256" key="3">
    <source>
        <dbReference type="ARBA" id="ARBA00022741"/>
    </source>
</evidence>
<comment type="similarity">
    <text evidence="1">Belongs to the carbohydrate kinase PfkB family.</text>
</comment>
<evidence type="ECO:0000313" key="8">
    <source>
        <dbReference type="EMBL" id="GHO96762.1"/>
    </source>
</evidence>
<feature type="domain" description="Carbohydrate kinase PfkB" evidence="7">
    <location>
        <begin position="29"/>
        <end position="291"/>
    </location>
</feature>
<dbReference type="GO" id="GO:0008443">
    <property type="term" value="F:phosphofructokinase activity"/>
    <property type="evidence" value="ECO:0007669"/>
    <property type="project" value="TreeGrafter"/>
</dbReference>
<evidence type="ECO:0000256" key="5">
    <source>
        <dbReference type="ARBA" id="ARBA00022840"/>
    </source>
</evidence>
<dbReference type="InterPro" id="IPR029056">
    <property type="entry name" value="Ribokinase-like"/>
</dbReference>
<dbReference type="RefSeq" id="WP_220207362.1">
    <property type="nucleotide sequence ID" value="NZ_BNJK01000001.1"/>
</dbReference>
<dbReference type="InterPro" id="IPR002173">
    <property type="entry name" value="Carboh/pur_kinase_PfkB_CS"/>
</dbReference>
<dbReference type="SUPFAM" id="SSF53613">
    <property type="entry name" value="Ribokinase-like"/>
    <property type="match status" value="1"/>
</dbReference>
<keyword evidence="2 6" id="KW-0808">Transferase</keyword>
<dbReference type="EMBL" id="BNJK01000001">
    <property type="protein sequence ID" value="GHO96762.1"/>
    <property type="molecule type" value="Genomic_DNA"/>
</dbReference>
<name>A0A8J3IU18_9CHLR</name>
<evidence type="ECO:0000259" key="7">
    <source>
        <dbReference type="Pfam" id="PF00294"/>
    </source>
</evidence>
<dbReference type="Pfam" id="PF00294">
    <property type="entry name" value="PfkB"/>
    <property type="match status" value="1"/>
</dbReference>
<dbReference type="GO" id="GO:0005524">
    <property type="term" value="F:ATP binding"/>
    <property type="evidence" value="ECO:0007669"/>
    <property type="project" value="UniProtKB-KW"/>
</dbReference>
<dbReference type="CDD" id="cd01164">
    <property type="entry name" value="FruK_PfkB_like"/>
    <property type="match status" value="1"/>
</dbReference>
<protein>
    <submittedName>
        <fullName evidence="8">1-phosphofructokinase</fullName>
    </submittedName>
</protein>
<keyword evidence="9" id="KW-1185">Reference proteome</keyword>
<organism evidence="8 9">
    <name type="scientific">Reticulibacter mediterranei</name>
    <dbReference type="NCBI Taxonomy" id="2778369"/>
    <lineage>
        <taxon>Bacteria</taxon>
        <taxon>Bacillati</taxon>
        <taxon>Chloroflexota</taxon>
        <taxon>Ktedonobacteria</taxon>
        <taxon>Ktedonobacterales</taxon>
        <taxon>Reticulibacteraceae</taxon>
        <taxon>Reticulibacter</taxon>
    </lineage>
</organism>
<evidence type="ECO:0000256" key="1">
    <source>
        <dbReference type="ARBA" id="ARBA00010688"/>
    </source>
</evidence>
<keyword evidence="5" id="KW-0067">ATP-binding</keyword>